<dbReference type="Pfam" id="PF01041">
    <property type="entry name" value="DegT_DnrJ_EryC1"/>
    <property type="match status" value="1"/>
</dbReference>
<comment type="caution">
    <text evidence="6">The sequence shown here is derived from an EMBL/GenBank/DDBJ whole genome shotgun (WGS) entry which is preliminary data.</text>
</comment>
<organism evidence="6 7">
    <name type="scientific">Candidatus Acetatifactor stercoripullorum</name>
    <dbReference type="NCBI Taxonomy" id="2838414"/>
    <lineage>
        <taxon>Bacteria</taxon>
        <taxon>Bacillati</taxon>
        <taxon>Bacillota</taxon>
        <taxon>Clostridia</taxon>
        <taxon>Lachnospirales</taxon>
        <taxon>Lachnospiraceae</taxon>
        <taxon>Acetatifactor</taxon>
    </lineage>
</organism>
<feature type="modified residue" description="N6-(pyridoxal phosphate)lysine" evidence="4">
    <location>
        <position position="188"/>
    </location>
</feature>
<sequence>MSEPIKRIDLTRDYEAHREEYLEAIERVCAQTAFSGGKYADAFDEAFAAYVGTRYACGVNNGTSALHCAMLALGVGKGDQVIVPANTYIATAWGVTYTGAEPVFADCRADTWEIDPGEIEKKITSRTKGIIGVHLYGQPFDYGAVKEIADRHGLFVVEDCAQAHGARFEGRNVGTLGEMGCFSFYPGKNLYAFGEGGSVTCDKEAYYRHITRLKNQGCDVRYYHDEVGYNYRLEGIQGAVLSVSLKYLPGWTKKRQEIGRRYLQEITNPLFTMQSHPSNTEPVFHLFVVTVPHRDDFVAYMAQAGVECNLHYPVPCHLQKAYGYLGYQKGDCPNAEYLAEHCVTLPLFPEMREEEICRVIELCNSYQG</sequence>
<dbReference type="GO" id="GO:0030170">
    <property type="term" value="F:pyridoxal phosphate binding"/>
    <property type="evidence" value="ECO:0007669"/>
    <property type="project" value="TreeGrafter"/>
</dbReference>
<evidence type="ECO:0000313" key="6">
    <source>
        <dbReference type="EMBL" id="HIW82477.1"/>
    </source>
</evidence>
<dbReference type="GO" id="GO:0000271">
    <property type="term" value="P:polysaccharide biosynthetic process"/>
    <property type="evidence" value="ECO:0007669"/>
    <property type="project" value="TreeGrafter"/>
</dbReference>
<dbReference type="CDD" id="cd00616">
    <property type="entry name" value="AHBA_syn"/>
    <property type="match status" value="1"/>
</dbReference>
<dbReference type="PANTHER" id="PTHR30244">
    <property type="entry name" value="TRANSAMINASE"/>
    <property type="match status" value="1"/>
</dbReference>
<dbReference type="GO" id="GO:0008483">
    <property type="term" value="F:transaminase activity"/>
    <property type="evidence" value="ECO:0007669"/>
    <property type="project" value="UniProtKB-KW"/>
</dbReference>
<dbReference type="InterPro" id="IPR000653">
    <property type="entry name" value="DegT/StrS_aminotransferase"/>
</dbReference>
<dbReference type="EMBL" id="DXGH01000072">
    <property type="protein sequence ID" value="HIW82477.1"/>
    <property type="molecule type" value="Genomic_DNA"/>
</dbReference>
<protein>
    <submittedName>
        <fullName evidence="6">DegT/DnrJ/EryC1/StrS family aminotransferase</fullName>
    </submittedName>
</protein>
<dbReference type="InterPro" id="IPR015422">
    <property type="entry name" value="PyrdxlP-dep_Trfase_small"/>
</dbReference>
<evidence type="ECO:0000256" key="3">
    <source>
        <dbReference type="PIRSR" id="PIRSR000390-1"/>
    </source>
</evidence>
<accession>A0A9D1R9E0</accession>
<dbReference type="Gene3D" id="3.90.1150.10">
    <property type="entry name" value="Aspartate Aminotransferase, domain 1"/>
    <property type="match status" value="1"/>
</dbReference>
<dbReference type="InterPro" id="IPR015421">
    <property type="entry name" value="PyrdxlP-dep_Trfase_major"/>
</dbReference>
<reference evidence="6" key="2">
    <citation type="submission" date="2021-04" db="EMBL/GenBank/DDBJ databases">
        <authorList>
            <person name="Gilroy R."/>
        </authorList>
    </citation>
    <scope>NUCLEOTIDE SEQUENCE</scope>
    <source>
        <strain evidence="6">CHK195-6426</strain>
    </source>
</reference>
<evidence type="ECO:0000256" key="5">
    <source>
        <dbReference type="RuleBase" id="RU004508"/>
    </source>
</evidence>
<dbReference type="Proteomes" id="UP000824265">
    <property type="component" value="Unassembled WGS sequence"/>
</dbReference>
<name>A0A9D1R9E0_9FIRM</name>
<comment type="similarity">
    <text evidence="2 5">Belongs to the DegT/DnrJ/EryC1 family.</text>
</comment>
<reference evidence="6" key="1">
    <citation type="journal article" date="2021" name="PeerJ">
        <title>Extensive microbial diversity within the chicken gut microbiome revealed by metagenomics and culture.</title>
        <authorList>
            <person name="Gilroy R."/>
            <person name="Ravi A."/>
            <person name="Getino M."/>
            <person name="Pursley I."/>
            <person name="Horton D.L."/>
            <person name="Alikhan N.F."/>
            <person name="Baker D."/>
            <person name="Gharbi K."/>
            <person name="Hall N."/>
            <person name="Watson M."/>
            <person name="Adriaenssens E.M."/>
            <person name="Foster-Nyarko E."/>
            <person name="Jarju S."/>
            <person name="Secka A."/>
            <person name="Antonio M."/>
            <person name="Oren A."/>
            <person name="Chaudhuri R.R."/>
            <person name="La Ragione R."/>
            <person name="Hildebrand F."/>
            <person name="Pallen M.J."/>
        </authorList>
    </citation>
    <scope>NUCLEOTIDE SEQUENCE</scope>
    <source>
        <strain evidence="6">CHK195-6426</strain>
    </source>
</reference>
<evidence type="ECO:0000256" key="4">
    <source>
        <dbReference type="PIRSR" id="PIRSR000390-2"/>
    </source>
</evidence>
<dbReference type="SUPFAM" id="SSF53383">
    <property type="entry name" value="PLP-dependent transferases"/>
    <property type="match status" value="1"/>
</dbReference>
<keyword evidence="6" id="KW-0808">Transferase</keyword>
<keyword evidence="1 4" id="KW-0663">Pyridoxal phosphate</keyword>
<evidence type="ECO:0000256" key="2">
    <source>
        <dbReference type="ARBA" id="ARBA00037999"/>
    </source>
</evidence>
<gene>
    <name evidence="6" type="ORF">H9742_13325</name>
</gene>
<evidence type="ECO:0000256" key="1">
    <source>
        <dbReference type="ARBA" id="ARBA00022898"/>
    </source>
</evidence>
<dbReference type="PANTHER" id="PTHR30244:SF36">
    <property type="entry name" value="3-OXO-GLUCOSE-6-PHOSPHATE:GLUTAMATE AMINOTRANSFERASE"/>
    <property type="match status" value="1"/>
</dbReference>
<dbReference type="PIRSF" id="PIRSF000390">
    <property type="entry name" value="PLP_StrS"/>
    <property type="match status" value="1"/>
</dbReference>
<evidence type="ECO:0000313" key="7">
    <source>
        <dbReference type="Proteomes" id="UP000824265"/>
    </source>
</evidence>
<proteinExistence type="inferred from homology"/>
<dbReference type="Gene3D" id="3.40.640.10">
    <property type="entry name" value="Type I PLP-dependent aspartate aminotransferase-like (Major domain)"/>
    <property type="match status" value="1"/>
</dbReference>
<dbReference type="AlphaFoldDB" id="A0A9D1R9E0"/>
<dbReference type="InterPro" id="IPR015424">
    <property type="entry name" value="PyrdxlP-dep_Trfase"/>
</dbReference>
<feature type="active site" description="Proton acceptor" evidence="3">
    <location>
        <position position="188"/>
    </location>
</feature>
<keyword evidence="6" id="KW-0032">Aminotransferase</keyword>